<feature type="transmembrane region" description="Helical" evidence="1">
    <location>
        <begin position="132"/>
        <end position="158"/>
    </location>
</feature>
<reference evidence="2 3" key="1">
    <citation type="submission" date="2023-08" db="EMBL/GenBank/DDBJ databases">
        <title>Black Yeasts Isolated from many extreme environments.</title>
        <authorList>
            <person name="Coleine C."/>
            <person name="Stajich J.E."/>
            <person name="Selbmann L."/>
        </authorList>
    </citation>
    <scope>NUCLEOTIDE SEQUENCE [LARGE SCALE GENOMIC DNA]</scope>
    <source>
        <strain evidence="2 3">CCFEE 5910</strain>
    </source>
</reference>
<dbReference type="EMBL" id="JAVRRJ010000005">
    <property type="protein sequence ID" value="KAK5084320.1"/>
    <property type="molecule type" value="Genomic_DNA"/>
</dbReference>
<sequence>MPCPNRFAAALQETVTTEDGVKMYTWRAVRRQHLRMLRKQTRTIVFFMAMIEILRAGVGNMVYGGKHGTQAAGAEDYGISYNVGCFLAWLYMCLFAMVWEPFFSWWVPTSTSDEESKTMSKVISILDKLNGVFLPAVVGMSLLQHIYHVISTFIYVDARPVDSTAKTPRSASLNSKKNWAIRAILLLGVITSIVCGKAMFTVLEGYDLARVKPVEYLVLVLPIQVNFGLLMGSAVQFKAEQRAARKMAVRKVVDTEAAADEKERLLVEA</sequence>
<keyword evidence="1" id="KW-0812">Transmembrane</keyword>
<comment type="caution">
    <text evidence="2">The sequence shown here is derived from an EMBL/GenBank/DDBJ whole genome shotgun (WGS) entry which is preliminary data.</text>
</comment>
<keyword evidence="3" id="KW-1185">Reference proteome</keyword>
<keyword evidence="1" id="KW-1133">Transmembrane helix</keyword>
<feature type="transmembrane region" description="Helical" evidence="1">
    <location>
        <begin position="77"/>
        <end position="99"/>
    </location>
</feature>
<gene>
    <name evidence="2" type="ORF">LTR05_005396</name>
</gene>
<feature type="transmembrane region" description="Helical" evidence="1">
    <location>
        <begin position="216"/>
        <end position="237"/>
    </location>
</feature>
<dbReference type="AlphaFoldDB" id="A0AAN7SXP5"/>
<dbReference type="Proteomes" id="UP001309876">
    <property type="component" value="Unassembled WGS sequence"/>
</dbReference>
<organism evidence="2 3">
    <name type="scientific">Lithohypha guttulata</name>
    <dbReference type="NCBI Taxonomy" id="1690604"/>
    <lineage>
        <taxon>Eukaryota</taxon>
        <taxon>Fungi</taxon>
        <taxon>Dikarya</taxon>
        <taxon>Ascomycota</taxon>
        <taxon>Pezizomycotina</taxon>
        <taxon>Eurotiomycetes</taxon>
        <taxon>Chaetothyriomycetidae</taxon>
        <taxon>Chaetothyriales</taxon>
        <taxon>Trichomeriaceae</taxon>
        <taxon>Lithohypha</taxon>
    </lineage>
</organism>
<feature type="transmembrane region" description="Helical" evidence="1">
    <location>
        <begin position="44"/>
        <end position="65"/>
    </location>
</feature>
<evidence type="ECO:0000313" key="3">
    <source>
        <dbReference type="Proteomes" id="UP001309876"/>
    </source>
</evidence>
<evidence type="ECO:0000313" key="2">
    <source>
        <dbReference type="EMBL" id="KAK5084320.1"/>
    </source>
</evidence>
<proteinExistence type="predicted"/>
<name>A0AAN7SXP5_9EURO</name>
<keyword evidence="1" id="KW-0472">Membrane</keyword>
<evidence type="ECO:0000256" key="1">
    <source>
        <dbReference type="SAM" id="Phobius"/>
    </source>
</evidence>
<accession>A0AAN7SXP5</accession>
<feature type="transmembrane region" description="Helical" evidence="1">
    <location>
        <begin position="179"/>
        <end position="200"/>
    </location>
</feature>
<protein>
    <submittedName>
        <fullName evidence="2">Uncharacterized protein</fullName>
    </submittedName>
</protein>